<keyword evidence="1" id="KW-0812">Transmembrane</keyword>
<dbReference type="InterPro" id="IPR053008">
    <property type="entry name" value="Phomopsin_biosynth_assoc"/>
</dbReference>
<proteinExistence type="predicted"/>
<dbReference type="PANTHER" id="PTHR35896">
    <property type="entry name" value="IG-LIKE DOMAIN-CONTAINING PROTEIN"/>
    <property type="match status" value="1"/>
</dbReference>
<reference evidence="2" key="1">
    <citation type="journal article" date="2023" name="Mol. Phylogenet. Evol.">
        <title>Genome-scale phylogeny and comparative genomics of the fungal order Sordariales.</title>
        <authorList>
            <person name="Hensen N."/>
            <person name="Bonometti L."/>
            <person name="Westerberg I."/>
            <person name="Brannstrom I.O."/>
            <person name="Guillou S."/>
            <person name="Cros-Aarteil S."/>
            <person name="Calhoun S."/>
            <person name="Haridas S."/>
            <person name="Kuo A."/>
            <person name="Mondo S."/>
            <person name="Pangilinan J."/>
            <person name="Riley R."/>
            <person name="LaButti K."/>
            <person name="Andreopoulos B."/>
            <person name="Lipzen A."/>
            <person name="Chen C."/>
            <person name="Yan M."/>
            <person name="Daum C."/>
            <person name="Ng V."/>
            <person name="Clum A."/>
            <person name="Steindorff A."/>
            <person name="Ohm R.A."/>
            <person name="Martin F."/>
            <person name="Silar P."/>
            <person name="Natvig D.O."/>
            <person name="Lalanne C."/>
            <person name="Gautier V."/>
            <person name="Ament-Velasquez S.L."/>
            <person name="Kruys A."/>
            <person name="Hutchinson M.I."/>
            <person name="Powell A.J."/>
            <person name="Barry K."/>
            <person name="Miller A.N."/>
            <person name="Grigoriev I.V."/>
            <person name="Debuchy R."/>
            <person name="Gladieux P."/>
            <person name="Hiltunen Thoren M."/>
            <person name="Johannesson H."/>
        </authorList>
    </citation>
    <scope>NUCLEOTIDE SEQUENCE</scope>
    <source>
        <strain evidence="2">PSN243</strain>
    </source>
</reference>
<evidence type="ECO:0000256" key="1">
    <source>
        <dbReference type="SAM" id="Phobius"/>
    </source>
</evidence>
<dbReference type="AlphaFoldDB" id="A0AAV9H5X9"/>
<name>A0AAV9H5X9_9PEZI</name>
<organism evidence="2 3">
    <name type="scientific">Podospora aff. communis PSN243</name>
    <dbReference type="NCBI Taxonomy" id="3040156"/>
    <lineage>
        <taxon>Eukaryota</taxon>
        <taxon>Fungi</taxon>
        <taxon>Dikarya</taxon>
        <taxon>Ascomycota</taxon>
        <taxon>Pezizomycotina</taxon>
        <taxon>Sordariomycetes</taxon>
        <taxon>Sordariomycetidae</taxon>
        <taxon>Sordariales</taxon>
        <taxon>Podosporaceae</taxon>
        <taxon>Podospora</taxon>
    </lineage>
</organism>
<dbReference type="Proteomes" id="UP001321760">
    <property type="component" value="Unassembled WGS sequence"/>
</dbReference>
<accession>A0AAV9H5X9</accession>
<keyword evidence="1" id="KW-1133">Transmembrane helix</keyword>
<protein>
    <submittedName>
        <fullName evidence="2">Pre-mRNA-splicing factor SLU7</fullName>
    </submittedName>
</protein>
<sequence>MPFRYEKIHEGQHLTNVDLEPHCPGKNKKKRITRFMPLIKDVLLILLSTTVIILILKLPTQTQPTRKGCDCGDSTAQARALGCRYDSIGAAWLPAHCIDQELMDEFDTSGDGPDGRWQYWADSNHTQLFTMEEVAALADSPGSLFFTTPRWHFMHCFFYWRKQQRAKFTGVTIEVRYDNERHVKHCGKMFESSGHAAWSYVELHSDNPEEPAFVKDIMVD</sequence>
<dbReference type="PANTHER" id="PTHR35896:SF3">
    <property type="entry name" value="MAJOR FACILITATOR SUPERFAMILY TRANSPORTER"/>
    <property type="match status" value="1"/>
</dbReference>
<evidence type="ECO:0000313" key="2">
    <source>
        <dbReference type="EMBL" id="KAK4455390.1"/>
    </source>
</evidence>
<keyword evidence="1" id="KW-0472">Membrane</keyword>
<feature type="transmembrane region" description="Helical" evidence="1">
    <location>
        <begin position="38"/>
        <end position="56"/>
    </location>
</feature>
<dbReference type="EMBL" id="MU865914">
    <property type="protein sequence ID" value="KAK4455390.1"/>
    <property type="molecule type" value="Genomic_DNA"/>
</dbReference>
<gene>
    <name evidence="2" type="ORF">QBC34DRAFT_489667</name>
</gene>
<reference evidence="2" key="2">
    <citation type="submission" date="2023-05" db="EMBL/GenBank/DDBJ databases">
        <authorList>
            <consortium name="Lawrence Berkeley National Laboratory"/>
            <person name="Steindorff A."/>
            <person name="Hensen N."/>
            <person name="Bonometti L."/>
            <person name="Westerberg I."/>
            <person name="Brannstrom I.O."/>
            <person name="Guillou S."/>
            <person name="Cros-Aarteil S."/>
            <person name="Calhoun S."/>
            <person name="Haridas S."/>
            <person name="Kuo A."/>
            <person name="Mondo S."/>
            <person name="Pangilinan J."/>
            <person name="Riley R."/>
            <person name="Labutti K."/>
            <person name="Andreopoulos B."/>
            <person name="Lipzen A."/>
            <person name="Chen C."/>
            <person name="Yanf M."/>
            <person name="Daum C."/>
            <person name="Ng V."/>
            <person name="Clum A."/>
            <person name="Ohm R."/>
            <person name="Martin F."/>
            <person name="Silar P."/>
            <person name="Natvig D."/>
            <person name="Lalanne C."/>
            <person name="Gautier V."/>
            <person name="Ament-Velasquez S.L."/>
            <person name="Kruys A."/>
            <person name="Hutchinson M.I."/>
            <person name="Powell A.J."/>
            <person name="Barry K."/>
            <person name="Miller A.N."/>
            <person name="Grigoriev I.V."/>
            <person name="Debuchy R."/>
            <person name="Gladieux P."/>
            <person name="Thoren M.H."/>
            <person name="Johannesson H."/>
        </authorList>
    </citation>
    <scope>NUCLEOTIDE SEQUENCE</scope>
    <source>
        <strain evidence="2">PSN243</strain>
    </source>
</reference>
<evidence type="ECO:0000313" key="3">
    <source>
        <dbReference type="Proteomes" id="UP001321760"/>
    </source>
</evidence>
<comment type="caution">
    <text evidence="2">The sequence shown here is derived from an EMBL/GenBank/DDBJ whole genome shotgun (WGS) entry which is preliminary data.</text>
</comment>
<keyword evidence="3" id="KW-1185">Reference proteome</keyword>